<evidence type="ECO:0000313" key="10">
    <source>
        <dbReference type="Proteomes" id="UP001354931"/>
    </source>
</evidence>
<evidence type="ECO:0000256" key="5">
    <source>
        <dbReference type="ARBA" id="ARBA00022989"/>
    </source>
</evidence>
<evidence type="ECO:0000256" key="7">
    <source>
        <dbReference type="RuleBase" id="RU363032"/>
    </source>
</evidence>
<dbReference type="InterPro" id="IPR045621">
    <property type="entry name" value="BPD_transp_1_N"/>
</dbReference>
<comment type="subcellular location">
    <subcellularLocation>
        <location evidence="1 7">Cell membrane</location>
        <topology evidence="1 7">Multi-pass membrane protein</topology>
    </subcellularLocation>
</comment>
<evidence type="ECO:0000313" key="9">
    <source>
        <dbReference type="EMBL" id="MEB8338823.1"/>
    </source>
</evidence>
<evidence type="ECO:0000256" key="1">
    <source>
        <dbReference type="ARBA" id="ARBA00004651"/>
    </source>
</evidence>
<dbReference type="CDD" id="cd06261">
    <property type="entry name" value="TM_PBP2"/>
    <property type="match status" value="1"/>
</dbReference>
<keyword evidence="4 7" id="KW-0812">Transmembrane</keyword>
<dbReference type="InterPro" id="IPR035906">
    <property type="entry name" value="MetI-like_sf"/>
</dbReference>
<dbReference type="SUPFAM" id="SSF161098">
    <property type="entry name" value="MetI-like"/>
    <property type="match status" value="1"/>
</dbReference>
<dbReference type="PROSITE" id="PS50928">
    <property type="entry name" value="ABC_TM1"/>
    <property type="match status" value="1"/>
</dbReference>
<evidence type="ECO:0000256" key="3">
    <source>
        <dbReference type="ARBA" id="ARBA00022475"/>
    </source>
</evidence>
<dbReference type="EMBL" id="JAOZYC010000104">
    <property type="protein sequence ID" value="MEB8338823.1"/>
    <property type="molecule type" value="Genomic_DNA"/>
</dbReference>
<dbReference type="Gene3D" id="1.10.3720.10">
    <property type="entry name" value="MetI-like"/>
    <property type="match status" value="1"/>
</dbReference>
<feature type="transmembrane region" description="Helical" evidence="7">
    <location>
        <begin position="301"/>
        <end position="324"/>
    </location>
</feature>
<dbReference type="Pfam" id="PF19300">
    <property type="entry name" value="BPD_transp_1_N"/>
    <property type="match status" value="1"/>
</dbReference>
<evidence type="ECO:0000256" key="6">
    <source>
        <dbReference type="ARBA" id="ARBA00023136"/>
    </source>
</evidence>
<keyword evidence="10" id="KW-1185">Reference proteome</keyword>
<feature type="domain" description="ABC transmembrane type-1" evidence="8">
    <location>
        <begin position="114"/>
        <end position="324"/>
    </location>
</feature>
<organism evidence="9 10">
    <name type="scientific">Streptomyces endophyticus</name>
    <dbReference type="NCBI Taxonomy" id="714166"/>
    <lineage>
        <taxon>Bacteria</taxon>
        <taxon>Bacillati</taxon>
        <taxon>Actinomycetota</taxon>
        <taxon>Actinomycetes</taxon>
        <taxon>Kitasatosporales</taxon>
        <taxon>Streptomycetaceae</taxon>
        <taxon>Streptomyces</taxon>
    </lineage>
</organism>
<evidence type="ECO:0000256" key="2">
    <source>
        <dbReference type="ARBA" id="ARBA00022448"/>
    </source>
</evidence>
<keyword evidence="2 7" id="KW-0813">Transport</keyword>
<feature type="transmembrane region" description="Helical" evidence="7">
    <location>
        <begin position="120"/>
        <end position="141"/>
    </location>
</feature>
<keyword evidence="5 7" id="KW-1133">Transmembrane helix</keyword>
<protein>
    <submittedName>
        <fullName evidence="9">ABC transporter permease</fullName>
    </submittedName>
</protein>
<dbReference type="InterPro" id="IPR000515">
    <property type="entry name" value="MetI-like"/>
</dbReference>
<dbReference type="Pfam" id="PF00528">
    <property type="entry name" value="BPD_transp_1"/>
    <property type="match status" value="1"/>
</dbReference>
<gene>
    <name evidence="9" type="ORF">OKJ99_15105</name>
</gene>
<evidence type="ECO:0000256" key="4">
    <source>
        <dbReference type="ARBA" id="ARBA00022692"/>
    </source>
</evidence>
<keyword evidence="3" id="KW-1003">Cell membrane</keyword>
<sequence>MTATVQLSPWGRLGRLVTHPVVRRVAEAVLTLVGVSVLTFVVLRVLPGDQITAAYGTDAGDLTGAQRAQLRAYYGLDQPLTGQYLSWLGGILTGNLGFSSNAGQSVAHLTAHALPVTLELAVLAIVLALALGVLGGLLAASRPGALRDGVTQTASLLALSAPVFLTGTVLARVLADSFGWNPNGQAYAPLTGNLPLNLQQMVLPALVLGVSIASPIAQTTRTAVLDIRGEDFINTARAKGVPERALQVRHVLRNALIPVVTMSGLQFGFLLGGAVVVEQVFSLPGIGRQVLLGMGQKEYAVVQSTVLVIAVLFVLVNLATDLVYRLVDPRVWSR</sequence>
<keyword evidence="6 7" id="KW-0472">Membrane</keyword>
<reference evidence="9 10" key="1">
    <citation type="submission" date="2022-10" db="EMBL/GenBank/DDBJ databases">
        <authorList>
            <person name="Xie J."/>
            <person name="Shen N."/>
        </authorList>
    </citation>
    <scope>NUCLEOTIDE SEQUENCE [LARGE SCALE GENOMIC DNA]</scope>
    <source>
        <strain evidence="9 10">YIM65594</strain>
    </source>
</reference>
<accession>A0ABU6F4D9</accession>
<dbReference type="Proteomes" id="UP001354931">
    <property type="component" value="Unassembled WGS sequence"/>
</dbReference>
<name>A0ABU6F4D9_9ACTN</name>
<dbReference type="RefSeq" id="WP_326016715.1">
    <property type="nucleotide sequence ID" value="NZ_JAOZYC010000104.1"/>
</dbReference>
<dbReference type="PANTHER" id="PTHR43163">
    <property type="entry name" value="DIPEPTIDE TRANSPORT SYSTEM PERMEASE PROTEIN DPPB-RELATED"/>
    <property type="match status" value="1"/>
</dbReference>
<comment type="caution">
    <text evidence="9">The sequence shown here is derived from an EMBL/GenBank/DDBJ whole genome shotgun (WGS) entry which is preliminary data.</text>
</comment>
<feature type="transmembrane region" description="Helical" evidence="7">
    <location>
        <begin position="194"/>
        <end position="213"/>
    </location>
</feature>
<feature type="transmembrane region" description="Helical" evidence="7">
    <location>
        <begin position="25"/>
        <end position="46"/>
    </location>
</feature>
<feature type="transmembrane region" description="Helical" evidence="7">
    <location>
        <begin position="153"/>
        <end position="174"/>
    </location>
</feature>
<proteinExistence type="inferred from homology"/>
<evidence type="ECO:0000259" key="8">
    <source>
        <dbReference type="PROSITE" id="PS50928"/>
    </source>
</evidence>
<feature type="transmembrane region" description="Helical" evidence="7">
    <location>
        <begin position="255"/>
        <end position="281"/>
    </location>
</feature>
<comment type="similarity">
    <text evidence="7">Belongs to the binding-protein-dependent transport system permease family.</text>
</comment>
<dbReference type="PANTHER" id="PTHR43163:SF6">
    <property type="entry name" value="DIPEPTIDE TRANSPORT SYSTEM PERMEASE PROTEIN DPPB-RELATED"/>
    <property type="match status" value="1"/>
</dbReference>